<dbReference type="GO" id="GO:0016460">
    <property type="term" value="C:myosin II complex"/>
    <property type="evidence" value="ECO:0007669"/>
    <property type="project" value="TreeGrafter"/>
</dbReference>
<dbReference type="Pfam" id="PF13499">
    <property type="entry name" value="EF-hand_7"/>
    <property type="match status" value="1"/>
</dbReference>
<dbReference type="PROSITE" id="PS50222">
    <property type="entry name" value="EF_HAND_2"/>
    <property type="match status" value="2"/>
</dbReference>
<keyword evidence="6" id="KW-1185">Reference proteome</keyword>
<comment type="function">
    <text evidence="3">Troponin is the central regulatory protein of striated muscle contraction. Tn consists of three components: Tn-I which is the inhibitor of actomyosin ATPase, Tn-T which contains the binding site for tropomyosin and Tn-C. The binding of calcium to Tn-C abolishes the inhibitory action of Tn on actin filaments.</text>
</comment>
<dbReference type="PANTHER" id="PTHR23048">
    <property type="entry name" value="MYOSIN LIGHT CHAIN 1, 3"/>
    <property type="match status" value="1"/>
</dbReference>
<dbReference type="InterPro" id="IPR011992">
    <property type="entry name" value="EF-hand-dom_pair"/>
</dbReference>
<feature type="domain" description="EF-hand" evidence="4">
    <location>
        <begin position="113"/>
        <end position="145"/>
    </location>
</feature>
<dbReference type="InterPro" id="IPR050230">
    <property type="entry name" value="CALM/Myosin/TropC-like"/>
</dbReference>
<sequence>MPRRLSPAKLAEARECYAIYGQKGGIPIAELGNALRALGINSTNSELRNIIADIKSPPSVNFDLFQSVLCMDLLPRESPEEVKEALGIFDHNGDGRISTVELKHMMMTMGDKLSKEEVDILIREANIDEDGHISCEQLLHLMTQK</sequence>
<keyword evidence="2" id="KW-0106">Calcium</keyword>
<dbReference type="InterPro" id="IPR002048">
    <property type="entry name" value="EF_hand_dom"/>
</dbReference>
<dbReference type="AlphaFoldDB" id="A0A8J5D3E2"/>
<reference evidence="5" key="1">
    <citation type="submission" date="2020-07" db="EMBL/GenBank/DDBJ databases">
        <title>The High-quality genome of the commercially important snow crab, Chionoecetes opilio.</title>
        <authorList>
            <person name="Jeong J.-H."/>
            <person name="Ryu S."/>
        </authorList>
    </citation>
    <scope>NUCLEOTIDE SEQUENCE</scope>
    <source>
        <strain evidence="5">MADBK_172401_WGS</strain>
        <tissue evidence="5">Digestive gland</tissue>
    </source>
</reference>
<evidence type="ECO:0000256" key="1">
    <source>
        <dbReference type="ARBA" id="ARBA00022737"/>
    </source>
</evidence>
<dbReference type="InterPro" id="IPR018247">
    <property type="entry name" value="EF_Hand_1_Ca_BS"/>
</dbReference>
<dbReference type="FunFam" id="1.10.238.10:FF:000001">
    <property type="entry name" value="Calmodulin 1"/>
    <property type="match status" value="1"/>
</dbReference>
<accession>A0A8J5D3E2</accession>
<dbReference type="SUPFAM" id="SSF47473">
    <property type="entry name" value="EF-hand"/>
    <property type="match status" value="1"/>
</dbReference>
<evidence type="ECO:0000313" key="6">
    <source>
        <dbReference type="Proteomes" id="UP000770661"/>
    </source>
</evidence>
<dbReference type="PANTHER" id="PTHR23048:SF0">
    <property type="entry name" value="CALMODULIN LIKE 3"/>
    <property type="match status" value="1"/>
</dbReference>
<dbReference type="PROSITE" id="PS00018">
    <property type="entry name" value="EF_HAND_1"/>
    <property type="match status" value="1"/>
</dbReference>
<evidence type="ECO:0000256" key="3">
    <source>
        <dbReference type="ARBA" id="ARBA00037722"/>
    </source>
</evidence>
<dbReference type="Gene3D" id="1.10.238.10">
    <property type="entry name" value="EF-hand"/>
    <property type="match status" value="2"/>
</dbReference>
<dbReference type="OrthoDB" id="26525at2759"/>
<gene>
    <name evidence="5" type="primary">CALM_1</name>
    <name evidence="5" type="ORF">GWK47_035004</name>
</gene>
<dbReference type="Proteomes" id="UP000770661">
    <property type="component" value="Unassembled WGS sequence"/>
</dbReference>
<keyword evidence="1" id="KW-0677">Repeat</keyword>
<dbReference type="GO" id="GO:0005509">
    <property type="term" value="F:calcium ion binding"/>
    <property type="evidence" value="ECO:0007669"/>
    <property type="project" value="InterPro"/>
</dbReference>
<protein>
    <submittedName>
        <fullName evidence="5">Calmodulin</fullName>
    </submittedName>
</protein>
<dbReference type="SMART" id="SM00054">
    <property type="entry name" value="EFh"/>
    <property type="match status" value="2"/>
</dbReference>
<dbReference type="CDD" id="cd00051">
    <property type="entry name" value="EFh"/>
    <property type="match status" value="1"/>
</dbReference>
<feature type="domain" description="EF-hand" evidence="4">
    <location>
        <begin position="77"/>
        <end position="112"/>
    </location>
</feature>
<evidence type="ECO:0000313" key="5">
    <source>
        <dbReference type="EMBL" id="KAG0727275.1"/>
    </source>
</evidence>
<proteinExistence type="predicted"/>
<organism evidence="5 6">
    <name type="scientific">Chionoecetes opilio</name>
    <name type="common">Atlantic snow crab</name>
    <name type="synonym">Cancer opilio</name>
    <dbReference type="NCBI Taxonomy" id="41210"/>
    <lineage>
        <taxon>Eukaryota</taxon>
        <taxon>Metazoa</taxon>
        <taxon>Ecdysozoa</taxon>
        <taxon>Arthropoda</taxon>
        <taxon>Crustacea</taxon>
        <taxon>Multicrustacea</taxon>
        <taxon>Malacostraca</taxon>
        <taxon>Eumalacostraca</taxon>
        <taxon>Eucarida</taxon>
        <taxon>Decapoda</taxon>
        <taxon>Pleocyemata</taxon>
        <taxon>Brachyura</taxon>
        <taxon>Eubrachyura</taxon>
        <taxon>Majoidea</taxon>
        <taxon>Majidae</taxon>
        <taxon>Chionoecetes</taxon>
    </lineage>
</organism>
<dbReference type="EMBL" id="JACEEZ010003569">
    <property type="protein sequence ID" value="KAG0727275.1"/>
    <property type="molecule type" value="Genomic_DNA"/>
</dbReference>
<name>A0A8J5D3E2_CHIOP</name>
<evidence type="ECO:0000256" key="2">
    <source>
        <dbReference type="ARBA" id="ARBA00022837"/>
    </source>
</evidence>
<evidence type="ECO:0000259" key="4">
    <source>
        <dbReference type="PROSITE" id="PS50222"/>
    </source>
</evidence>
<comment type="caution">
    <text evidence="5">The sequence shown here is derived from an EMBL/GenBank/DDBJ whole genome shotgun (WGS) entry which is preliminary data.</text>
</comment>